<accession>A0A897MXZ4</accession>
<evidence type="ECO:0000256" key="4">
    <source>
        <dbReference type="PROSITE-ProRule" id="PRU01248"/>
    </source>
</evidence>
<gene>
    <name evidence="8" type="primary">xerC</name>
    <name evidence="8" type="ORF">HSR121_0979</name>
</gene>
<protein>
    <submittedName>
        <fullName evidence="8">XerD/XerC family integrase</fullName>
    </submittedName>
</protein>
<dbReference type="InterPro" id="IPR010998">
    <property type="entry name" value="Integrase_recombinase_N"/>
</dbReference>
<organism evidence="8 9">
    <name type="scientific">Halapricum desulfuricans</name>
    <dbReference type="NCBI Taxonomy" id="2841257"/>
    <lineage>
        <taxon>Archaea</taxon>
        <taxon>Methanobacteriati</taxon>
        <taxon>Methanobacteriota</taxon>
        <taxon>Stenosarchaea group</taxon>
        <taxon>Halobacteria</taxon>
        <taxon>Halobacteriales</taxon>
        <taxon>Haloarculaceae</taxon>
        <taxon>Halapricum</taxon>
    </lineage>
</organism>
<dbReference type="InterPro" id="IPR044068">
    <property type="entry name" value="CB"/>
</dbReference>
<evidence type="ECO:0000313" key="9">
    <source>
        <dbReference type="Proteomes" id="UP000663525"/>
    </source>
</evidence>
<dbReference type="AlphaFoldDB" id="A0A897MXZ4"/>
<evidence type="ECO:0000259" key="7">
    <source>
        <dbReference type="PROSITE" id="PS51900"/>
    </source>
</evidence>
<evidence type="ECO:0000259" key="6">
    <source>
        <dbReference type="PROSITE" id="PS51898"/>
    </source>
</evidence>
<dbReference type="PANTHER" id="PTHR30349">
    <property type="entry name" value="PHAGE INTEGRASE-RELATED"/>
    <property type="match status" value="1"/>
</dbReference>
<dbReference type="PANTHER" id="PTHR30349:SF41">
    <property type="entry name" value="INTEGRASE_RECOMBINASE PROTEIN MJ0367-RELATED"/>
    <property type="match status" value="1"/>
</dbReference>
<dbReference type="GeneID" id="68854608"/>
<dbReference type="Pfam" id="PF00589">
    <property type="entry name" value="Phage_integrase"/>
    <property type="match status" value="1"/>
</dbReference>
<dbReference type="InterPro" id="IPR004107">
    <property type="entry name" value="Integrase_SAM-like_N"/>
</dbReference>
<evidence type="ECO:0000256" key="1">
    <source>
        <dbReference type="ARBA" id="ARBA00022908"/>
    </source>
</evidence>
<keyword evidence="3" id="KW-0233">DNA recombination</keyword>
<keyword evidence="1" id="KW-0229">DNA integration</keyword>
<dbReference type="PROSITE" id="PS51898">
    <property type="entry name" value="TYR_RECOMBINASE"/>
    <property type="match status" value="1"/>
</dbReference>
<dbReference type="Gene3D" id="1.10.150.130">
    <property type="match status" value="1"/>
</dbReference>
<feature type="domain" description="Core-binding (CB)" evidence="7">
    <location>
        <begin position="10"/>
        <end position="94"/>
    </location>
</feature>
<dbReference type="Proteomes" id="UP000663525">
    <property type="component" value="Chromosome"/>
</dbReference>
<dbReference type="GO" id="GO:0003677">
    <property type="term" value="F:DNA binding"/>
    <property type="evidence" value="ECO:0007669"/>
    <property type="project" value="UniProtKB-UniRule"/>
</dbReference>
<evidence type="ECO:0000313" key="8">
    <source>
        <dbReference type="EMBL" id="QSG05327.1"/>
    </source>
</evidence>
<evidence type="ECO:0000256" key="5">
    <source>
        <dbReference type="SAM" id="MobiDB-lite"/>
    </source>
</evidence>
<dbReference type="GO" id="GO:0015074">
    <property type="term" value="P:DNA integration"/>
    <property type="evidence" value="ECO:0007669"/>
    <property type="project" value="UniProtKB-KW"/>
</dbReference>
<dbReference type="GO" id="GO:0006310">
    <property type="term" value="P:DNA recombination"/>
    <property type="evidence" value="ECO:0007669"/>
    <property type="project" value="UniProtKB-KW"/>
</dbReference>
<dbReference type="InterPro" id="IPR002104">
    <property type="entry name" value="Integrase_catalytic"/>
</dbReference>
<evidence type="ECO:0000256" key="2">
    <source>
        <dbReference type="ARBA" id="ARBA00023125"/>
    </source>
</evidence>
<dbReference type="Gene3D" id="1.10.443.10">
    <property type="entry name" value="Intergrase catalytic core"/>
    <property type="match status" value="1"/>
</dbReference>
<reference evidence="8" key="1">
    <citation type="submission" date="2020-11" db="EMBL/GenBank/DDBJ databases">
        <title>Carbohydrate-dependent, anaerobic sulfur respiration: A novel catabolism in halophilic archaea.</title>
        <authorList>
            <person name="Sorokin D.Y."/>
            <person name="Messina E."/>
            <person name="Smedile F."/>
            <person name="La Cono V."/>
            <person name="Hallsworth J.E."/>
            <person name="Yakimov M.M."/>
        </authorList>
    </citation>
    <scope>NUCLEOTIDE SEQUENCE</scope>
    <source>
        <strain evidence="8">HSR12-1</strain>
    </source>
</reference>
<evidence type="ECO:0000256" key="3">
    <source>
        <dbReference type="ARBA" id="ARBA00023172"/>
    </source>
</evidence>
<dbReference type="SUPFAM" id="SSF56349">
    <property type="entry name" value="DNA breaking-rejoining enzymes"/>
    <property type="match status" value="1"/>
</dbReference>
<feature type="compositionally biased region" description="Basic and acidic residues" evidence="5">
    <location>
        <begin position="330"/>
        <end position="348"/>
    </location>
</feature>
<sequence length="355" mass="41250">MRPQDEAPNLPIEEAIEVFVTHNRPNWKGETERTYRRNLGRFAEYAAENDLQTLGDLTRWDVGGFSSWLLEKDYAKATVASRQKAVKTWLKFCESQGLIDHGMHTAIETLKLDDEEETSDQQLDPEDARTLLSFYRESPKWRGTRRHAVLEVLWHTGCRMSGLLALDLDDYDPERGDLHFRNRPETDTRLKRGNTHQRNVTLSSEPQDVLELYLARERLDQRDEHGREPLFASQNGRPTKGTLRYWTYEATQPCMAVECPHGKRRPNCEWVPRNRSSLCPSTRAPHAIRRGSITWQLNLGFDLQTVADRAAATPSVIRRYYDDPNYDDELDRRRSETEEIDIQKHLSPDDLGDSE</sequence>
<dbReference type="InterPro" id="IPR050090">
    <property type="entry name" value="Tyrosine_recombinase_XerCD"/>
</dbReference>
<dbReference type="InterPro" id="IPR013762">
    <property type="entry name" value="Integrase-like_cat_sf"/>
</dbReference>
<dbReference type="EMBL" id="CP064787">
    <property type="protein sequence ID" value="QSG05327.1"/>
    <property type="molecule type" value="Genomic_DNA"/>
</dbReference>
<dbReference type="PROSITE" id="PS51900">
    <property type="entry name" value="CB"/>
    <property type="match status" value="1"/>
</dbReference>
<keyword evidence="2 4" id="KW-0238">DNA-binding</keyword>
<dbReference type="InterPro" id="IPR011010">
    <property type="entry name" value="DNA_brk_join_enz"/>
</dbReference>
<feature type="region of interest" description="Disordered" evidence="5">
    <location>
        <begin position="321"/>
        <end position="355"/>
    </location>
</feature>
<dbReference type="RefSeq" id="WP_229115130.1">
    <property type="nucleotide sequence ID" value="NZ_CP064787.1"/>
</dbReference>
<proteinExistence type="predicted"/>
<feature type="domain" description="Tyr recombinase" evidence="6">
    <location>
        <begin position="118"/>
        <end position="335"/>
    </location>
</feature>
<dbReference type="Pfam" id="PF02899">
    <property type="entry name" value="Phage_int_SAM_1"/>
    <property type="match status" value="1"/>
</dbReference>
<name>A0A897MXZ4_9EURY</name>